<evidence type="ECO:0000313" key="4">
    <source>
        <dbReference type="EMBL" id="TKX19351.1"/>
    </source>
</evidence>
<feature type="region of interest" description="Disordered" evidence="2">
    <location>
        <begin position="611"/>
        <end position="724"/>
    </location>
</feature>
<feature type="domain" description="Choline kinase N-terminal" evidence="3">
    <location>
        <begin position="240"/>
        <end position="316"/>
    </location>
</feature>
<evidence type="ECO:0000259" key="3">
    <source>
        <dbReference type="Pfam" id="PF04428"/>
    </source>
</evidence>
<dbReference type="GO" id="GO:0004103">
    <property type="term" value="F:choline kinase activity"/>
    <property type="evidence" value="ECO:0007669"/>
    <property type="project" value="TreeGrafter"/>
</dbReference>
<feature type="compositionally biased region" description="Low complexity" evidence="2">
    <location>
        <begin position="683"/>
        <end position="719"/>
    </location>
</feature>
<dbReference type="AlphaFoldDB" id="A0A4U7ASA8"/>
<protein>
    <submittedName>
        <fullName evidence="4">Choline/ethanolamine kinase-like protein</fullName>
    </submittedName>
</protein>
<dbReference type="InterPro" id="IPR011009">
    <property type="entry name" value="Kinase-like_dom_sf"/>
</dbReference>
<dbReference type="Gene3D" id="3.90.1200.10">
    <property type="match status" value="1"/>
</dbReference>
<reference evidence="4 5" key="1">
    <citation type="submission" date="2018-02" db="EMBL/GenBank/DDBJ databases">
        <title>Draft genome sequences of Elsinoe sp., causing black scab on jojoba.</title>
        <authorList>
            <person name="Stodart B."/>
            <person name="Jeffress S."/>
            <person name="Ash G."/>
            <person name="Arun Chinnappa K."/>
        </authorList>
    </citation>
    <scope>NUCLEOTIDE SEQUENCE [LARGE SCALE GENOMIC DNA]</scope>
    <source>
        <strain evidence="4 5">Hillstone_2</strain>
    </source>
</reference>
<feature type="region of interest" description="Disordered" evidence="2">
    <location>
        <begin position="335"/>
        <end position="356"/>
    </location>
</feature>
<dbReference type="GO" id="GO:0006646">
    <property type="term" value="P:phosphatidylethanolamine biosynthetic process"/>
    <property type="evidence" value="ECO:0007669"/>
    <property type="project" value="TreeGrafter"/>
</dbReference>
<feature type="region of interest" description="Disordered" evidence="2">
    <location>
        <begin position="766"/>
        <end position="852"/>
    </location>
</feature>
<dbReference type="Gene3D" id="3.30.200.20">
    <property type="entry name" value="Phosphorylase Kinase, domain 1"/>
    <property type="match status" value="1"/>
</dbReference>
<organism evidence="4 5">
    <name type="scientific">Elsinoe australis</name>
    <dbReference type="NCBI Taxonomy" id="40998"/>
    <lineage>
        <taxon>Eukaryota</taxon>
        <taxon>Fungi</taxon>
        <taxon>Dikarya</taxon>
        <taxon>Ascomycota</taxon>
        <taxon>Pezizomycotina</taxon>
        <taxon>Dothideomycetes</taxon>
        <taxon>Dothideomycetidae</taxon>
        <taxon>Myriangiales</taxon>
        <taxon>Elsinoaceae</taxon>
        <taxon>Elsinoe</taxon>
    </lineage>
</organism>
<dbReference type="GO" id="GO:0004305">
    <property type="term" value="F:ethanolamine kinase activity"/>
    <property type="evidence" value="ECO:0007669"/>
    <property type="project" value="TreeGrafter"/>
</dbReference>
<comment type="similarity">
    <text evidence="1">Belongs to the choline/ethanolamine kinase family.</text>
</comment>
<dbReference type="GO" id="GO:0005737">
    <property type="term" value="C:cytoplasm"/>
    <property type="evidence" value="ECO:0007669"/>
    <property type="project" value="TreeGrafter"/>
</dbReference>
<dbReference type="EMBL" id="PTQR01000116">
    <property type="protein sequence ID" value="TKX19351.1"/>
    <property type="molecule type" value="Genomic_DNA"/>
</dbReference>
<sequence>MAPVENPRRPGILKTDTSDVSASPAGGILGVQQTASPKSTPKSVSIAPKSEVISPMMLGGEKDIDDFDLDRRSPRKIRAKGPGSHRLSGRPPAAGSSSSSNIQQWLDADKGGDADGESLSSRSEQHHLFEGGALGKVLKWVRDERVKSAARRARRNAAKTSAKAAAGSHAGDETHEHSHHHHNRRDSEDSVDLDTIEQIIKESLPSGRRTLRRLSQSSKHHRPSVRRLHRASSIAASSDTEYVDGDVLVPSAEVILDNSKTLSYKGGASKSSDNLSLTREPTATEDAWLTFKSEVLRVIHTLRLKGWRRVPLEMSSEISIERLSGALTNAVYVVSPPDEIPEPPSNEENPRPMPRRKPPKLLLRIYGPQVEHLIDREAELLILRRLARKHIGPRMLGTFQNGRFEEFFNAAPLTPMEMRNPDTSRHIAKRMRELHDGIELLDTEREDGPFVWRNWDKWLARVQKIVEWLDAKVKEEASTDGKEQGFVCGTEWAVFHDTLYKYRQWLEKQCGGKAQLAESLKFAHNDTQYGNILRLLPSSTSPLLLPANSHKQLIVIDFEYANANTTGLEFANHFTEWCYNYHDPAFPWKCTHTLYPTPEDQERFIRAYTRHRPDINVNSPRQDPLDTVPESRAVSPYKASPAAAAGVQGTEAEEQRPGSISQTLLHARHPSTGNTTLTPSQASALPVPSGGVSSSGLLAPRPSSGSGRSAGSTGNYSDMSAHDSDMSSYAEWEDRIVKELMKQTRMWRLANSAQWVAWGIVQAEVPGLPDIGEDGTIQDGEEKKKKKKQGVEGGEGGKGGDGEVKVEREAEEGKMAEGLDKLEIRDREGGEGKDGEKGEKADGEEEEEGGEEFDYLSYARDRAMFFWGDAVEMGFIKEEELPADVRRDIKRLTY</sequence>
<accession>A0A4U7ASA8</accession>
<dbReference type="Pfam" id="PF04428">
    <property type="entry name" value="Choline_kin_N"/>
    <property type="match status" value="1"/>
</dbReference>
<feature type="compositionally biased region" description="Acidic residues" evidence="2">
    <location>
        <begin position="842"/>
        <end position="852"/>
    </location>
</feature>
<dbReference type="SUPFAM" id="SSF56112">
    <property type="entry name" value="Protein kinase-like (PK-like)"/>
    <property type="match status" value="1"/>
</dbReference>
<evidence type="ECO:0000313" key="5">
    <source>
        <dbReference type="Proteomes" id="UP000308133"/>
    </source>
</evidence>
<keyword evidence="4" id="KW-0808">Transferase</keyword>
<feature type="compositionally biased region" description="Low complexity" evidence="2">
    <location>
        <begin position="158"/>
        <end position="169"/>
    </location>
</feature>
<dbReference type="PANTHER" id="PTHR22603:SF93">
    <property type="entry name" value="RE24176P"/>
    <property type="match status" value="1"/>
</dbReference>
<feature type="compositionally biased region" description="Basic residues" evidence="2">
    <location>
        <begin position="218"/>
        <end position="230"/>
    </location>
</feature>
<feature type="compositionally biased region" description="Polar residues" evidence="2">
    <location>
        <begin position="671"/>
        <end position="682"/>
    </location>
</feature>
<evidence type="ECO:0000256" key="2">
    <source>
        <dbReference type="SAM" id="MobiDB-lite"/>
    </source>
</evidence>
<feature type="compositionally biased region" description="Polar residues" evidence="2">
    <location>
        <begin position="31"/>
        <end position="43"/>
    </location>
</feature>
<comment type="caution">
    <text evidence="4">The sequence shown here is derived from an EMBL/GenBank/DDBJ whole genome shotgun (WGS) entry which is preliminary data.</text>
</comment>
<dbReference type="PANTHER" id="PTHR22603">
    <property type="entry name" value="CHOLINE/ETHANOALAMINE KINASE"/>
    <property type="match status" value="1"/>
</dbReference>
<dbReference type="InterPro" id="IPR007521">
    <property type="entry name" value="Choline_kin_N"/>
</dbReference>
<feature type="compositionally biased region" description="Basic and acidic residues" evidence="2">
    <location>
        <begin position="798"/>
        <end position="841"/>
    </location>
</feature>
<feature type="compositionally biased region" description="Low complexity" evidence="2">
    <location>
        <begin position="89"/>
        <end position="100"/>
    </location>
</feature>
<evidence type="ECO:0000256" key="1">
    <source>
        <dbReference type="ARBA" id="ARBA00038211"/>
    </source>
</evidence>
<dbReference type="Proteomes" id="UP000308133">
    <property type="component" value="Unassembled WGS sequence"/>
</dbReference>
<dbReference type="CDD" id="cd05157">
    <property type="entry name" value="ETNK_euk"/>
    <property type="match status" value="1"/>
</dbReference>
<dbReference type="Pfam" id="PF01633">
    <property type="entry name" value="Choline_kinase"/>
    <property type="match status" value="1"/>
</dbReference>
<keyword evidence="4" id="KW-0418">Kinase</keyword>
<proteinExistence type="inferred from homology"/>
<feature type="region of interest" description="Disordered" evidence="2">
    <location>
        <begin position="1"/>
        <end position="100"/>
    </location>
</feature>
<gene>
    <name evidence="4" type="ORF">C1H76_8537</name>
</gene>
<name>A0A4U7ASA8_9PEZI</name>
<feature type="region of interest" description="Disordered" evidence="2">
    <location>
        <begin position="151"/>
        <end position="232"/>
    </location>
</feature>